<dbReference type="Gene3D" id="1.25.10.10">
    <property type="entry name" value="Leucine-rich Repeat Variant"/>
    <property type="match status" value="1"/>
</dbReference>
<feature type="repeat" description="ARM" evidence="6">
    <location>
        <begin position="28"/>
        <end position="70"/>
    </location>
</feature>
<evidence type="ECO:0000256" key="5">
    <source>
        <dbReference type="ARBA" id="ARBA00046478"/>
    </source>
</evidence>
<keyword evidence="9" id="KW-1185">Reference proteome</keyword>
<evidence type="ECO:0000256" key="3">
    <source>
        <dbReference type="ARBA" id="ARBA00022787"/>
    </source>
</evidence>
<protein>
    <recommendedName>
        <fullName evidence="2">Armadillo repeat-containing protein 1</fullName>
    </recommendedName>
</protein>
<keyword evidence="3" id="KW-0496">Mitochondrion</keyword>
<dbReference type="PANTHER" id="PTHR46840">
    <property type="entry name" value="ARMADILLO REPEAT-CONTAINING PROTEIN 1"/>
    <property type="match status" value="1"/>
</dbReference>
<evidence type="ECO:0000256" key="1">
    <source>
        <dbReference type="ARBA" id="ARBA00004294"/>
    </source>
</evidence>
<organism evidence="8 9">
    <name type="scientific">Capsaspora owczarzaki (strain ATCC 30864)</name>
    <dbReference type="NCBI Taxonomy" id="595528"/>
    <lineage>
        <taxon>Eukaryota</taxon>
        <taxon>Filasterea</taxon>
        <taxon>Capsaspora</taxon>
    </lineage>
</organism>
<dbReference type="STRING" id="595528.A0A0D2WH75"/>
<comment type="function">
    <text evidence="4">In association with mitochondrial contact site and cristae organizing system (MICOS) complex components and mitochondrial outer membrane sorting assembly machinery (SAM) complex components may regulate mitochondrial dynamics playing a role in determining mitochondrial length, distribution and motility.</text>
</comment>
<dbReference type="CDD" id="cd00371">
    <property type="entry name" value="HMA"/>
    <property type="match status" value="1"/>
</dbReference>
<evidence type="ECO:0000256" key="4">
    <source>
        <dbReference type="ARBA" id="ARBA00023764"/>
    </source>
</evidence>
<dbReference type="InterPro" id="IPR011989">
    <property type="entry name" value="ARM-like"/>
</dbReference>
<dbReference type="PANTHER" id="PTHR46840:SF2">
    <property type="entry name" value="ARMADILLO REPEAT-CONTAINING PROTEIN 1"/>
    <property type="match status" value="1"/>
</dbReference>
<dbReference type="InParanoid" id="A0A0D2WH75"/>
<gene>
    <name evidence="8" type="ORF">CAOG_000488</name>
</gene>
<comment type="subunit">
    <text evidence="5">Interacts with mitochondrial contact site and cristae organizing system (MICOS) complex components IMMT/MIC60 and MICOS10/MIC10. Interacts with mitochondrial outer membrane sorting assembly machinery (SAM) complex components SAMM50 and MTX1.</text>
</comment>
<dbReference type="AlphaFoldDB" id="A0A0D2WH75"/>
<dbReference type="GO" id="GO:0046872">
    <property type="term" value="F:metal ion binding"/>
    <property type="evidence" value="ECO:0007669"/>
    <property type="project" value="InterPro"/>
</dbReference>
<dbReference type="OMA" id="VNEMNSC"/>
<evidence type="ECO:0000256" key="7">
    <source>
        <dbReference type="SAM" id="Coils"/>
    </source>
</evidence>
<dbReference type="eggNOG" id="ENOG502QU5Q">
    <property type="taxonomic scope" value="Eukaryota"/>
</dbReference>
<reference evidence="9" key="1">
    <citation type="submission" date="2011-02" db="EMBL/GenBank/DDBJ databases">
        <title>The Genome Sequence of Capsaspora owczarzaki ATCC 30864.</title>
        <authorList>
            <person name="Russ C."/>
            <person name="Cuomo C."/>
            <person name="Burger G."/>
            <person name="Gray M.W."/>
            <person name="Holland P.W.H."/>
            <person name="King N."/>
            <person name="Lang F.B.F."/>
            <person name="Roger A.J."/>
            <person name="Ruiz-Trillo I."/>
            <person name="Young S.K."/>
            <person name="Zeng Q."/>
            <person name="Gargeya S."/>
            <person name="Alvarado L."/>
            <person name="Berlin A."/>
            <person name="Chapman S.B."/>
            <person name="Chen Z."/>
            <person name="Freedman E."/>
            <person name="Gellesch M."/>
            <person name="Goldberg J."/>
            <person name="Griggs A."/>
            <person name="Gujja S."/>
            <person name="Heilman E."/>
            <person name="Heiman D."/>
            <person name="Howarth C."/>
            <person name="Mehta T."/>
            <person name="Neiman D."/>
            <person name="Pearson M."/>
            <person name="Roberts A."/>
            <person name="Saif S."/>
            <person name="Shea T."/>
            <person name="Shenoy N."/>
            <person name="Sisk P."/>
            <person name="Stolte C."/>
            <person name="Sykes S."/>
            <person name="White J."/>
            <person name="Yandava C."/>
            <person name="Haas B."/>
            <person name="Nusbaum C."/>
            <person name="Birren B."/>
        </authorList>
    </citation>
    <scope>NUCLEOTIDE SEQUENCE</scope>
    <source>
        <strain evidence="9">ATCC 30864</strain>
    </source>
</reference>
<dbReference type="InterPro" id="IPR016617">
    <property type="entry name" value="ARMC1"/>
</dbReference>
<dbReference type="EMBL" id="KE346360">
    <property type="protein sequence ID" value="KJE88915.1"/>
    <property type="molecule type" value="Genomic_DNA"/>
</dbReference>
<keyword evidence="7" id="KW-0175">Coiled coil</keyword>
<dbReference type="InterPro" id="IPR016024">
    <property type="entry name" value="ARM-type_fold"/>
</dbReference>
<dbReference type="InterPro" id="IPR000225">
    <property type="entry name" value="Armadillo"/>
</dbReference>
<dbReference type="SUPFAM" id="SSF48371">
    <property type="entry name" value="ARM repeat"/>
    <property type="match status" value="1"/>
</dbReference>
<dbReference type="InterPro" id="IPR006121">
    <property type="entry name" value="HMA_dom"/>
</dbReference>
<evidence type="ECO:0000313" key="9">
    <source>
        <dbReference type="Proteomes" id="UP000008743"/>
    </source>
</evidence>
<accession>A0A0D2WH75</accession>
<keyword evidence="3" id="KW-0472">Membrane</keyword>
<dbReference type="PhylomeDB" id="A0A0D2WH75"/>
<keyword evidence="3" id="KW-1000">Mitochondrion outer membrane</keyword>
<evidence type="ECO:0000313" key="8">
    <source>
        <dbReference type="EMBL" id="KJE88915.1"/>
    </source>
</evidence>
<evidence type="ECO:0000256" key="2">
    <source>
        <dbReference type="ARBA" id="ARBA00013732"/>
    </source>
</evidence>
<comment type="subcellular location">
    <subcellularLocation>
        <location evidence="1">Mitochondrion outer membrane</location>
    </subcellularLocation>
</comment>
<evidence type="ECO:0000256" key="6">
    <source>
        <dbReference type="PROSITE-ProRule" id="PRU00259"/>
    </source>
</evidence>
<dbReference type="RefSeq" id="XP_004365359.1">
    <property type="nucleotide sequence ID" value="XM_004365302.2"/>
</dbReference>
<dbReference type="PROSITE" id="PS50176">
    <property type="entry name" value="ARM_REPEAT"/>
    <property type="match status" value="1"/>
</dbReference>
<feature type="coiled-coil region" evidence="7">
    <location>
        <begin position="121"/>
        <end position="148"/>
    </location>
</feature>
<dbReference type="GO" id="GO:0005741">
    <property type="term" value="C:mitochondrial outer membrane"/>
    <property type="evidence" value="ECO:0007669"/>
    <property type="project" value="UniProtKB-SubCell"/>
</dbReference>
<proteinExistence type="predicted"/>
<dbReference type="Proteomes" id="UP000008743">
    <property type="component" value="Unassembled WGS sequence"/>
</dbReference>
<name>A0A0D2WH75_CAPO3</name>
<sequence>MEVHAVVNQLHSLASHPEFRATIVRDQGCLPGLLLFLDHADPKVAGMALETLRMLSECEENRSVMLQQTGMLASLDLLLQRPQEDLNQKRLVQQIRDNITGATPAVSAATTAPATTAAISSKNAKADAASVKERVARLNQNKENSNTNAMAFMPGNSFFQGGANRKARVVVLQFVGLDDISRQRLAEDKLLKVPGVISFTFDMAKARATIRARNDIRVDRICHAIASTKVLSAKQVIKNELGEEALLDVLANATSNNSNIEANTQASEAAVAPASSNGPKAVPDYLPEEENLSNTADEKAIARVAGPNDTNSNGGSSWLGAIGNFMSKSLYW</sequence>
<dbReference type="OrthoDB" id="17335at2759"/>